<keyword evidence="3" id="KW-1185">Reference proteome</keyword>
<dbReference type="STRING" id="858640.A3K86_04295"/>
<proteinExistence type="predicted"/>
<evidence type="ECO:0000313" key="2">
    <source>
        <dbReference type="EMBL" id="OAN18128.1"/>
    </source>
</evidence>
<evidence type="ECO:0000259" key="1">
    <source>
        <dbReference type="Pfam" id="PF03372"/>
    </source>
</evidence>
<dbReference type="InterPro" id="IPR036691">
    <property type="entry name" value="Endo/exonu/phosph_ase_sf"/>
</dbReference>
<sequence>MAKDLLTKQTIIEDRFTIATFNLFNYIAPPDAFYDFENIYSLQEWQKKQAWIKRYLSAVQPDIIGFQEVFSASSLEELVHTEGYEYFAVVDEPSLVDDYIYQDPIVAIASRFPIVDVQAIKPSTTHLIAAGISTDFIFSRQPLRATITIPHIGNCDCYVVHFKSKRATEVNFTSEPPLQVDVVAHHNALFGEWRSSMQRSSEALLLKAAITERRAQTDHPVVVMGDFNDDLYSPLLNNLLLTIPTENKTNDVSCPSLRDSYFQLTDSYHLYTATDNAPADTSRAATHYYFNKGSVLDYILLSDEFDAQCLTSLYEVANYHTEDRHLINPIFDKDSHSTDHAVVSIELKLRN</sequence>
<reference evidence="2 3" key="1">
    <citation type="submission" date="2016-03" db="EMBL/GenBank/DDBJ databases">
        <title>Photobacterium proteolyticum sp. nov. a protease producing bacterium isolated from ocean sediments of Laizhou Bay.</title>
        <authorList>
            <person name="Li Y."/>
        </authorList>
    </citation>
    <scope>NUCLEOTIDE SEQUENCE [LARGE SCALE GENOMIC DNA]</scope>
    <source>
        <strain evidence="2 3">R-40508</strain>
    </source>
</reference>
<dbReference type="InterPro" id="IPR051916">
    <property type="entry name" value="GPI-anchor_lipid_remodeler"/>
</dbReference>
<dbReference type="Pfam" id="PF03372">
    <property type="entry name" value="Exo_endo_phos"/>
    <property type="match status" value="1"/>
</dbReference>
<gene>
    <name evidence="2" type="ORF">A3K86_04295</name>
</gene>
<dbReference type="PANTHER" id="PTHR14859">
    <property type="entry name" value="CALCOFLUOR WHITE HYPERSENSITIVE PROTEIN PRECURSOR"/>
    <property type="match status" value="1"/>
</dbReference>
<dbReference type="Gene3D" id="3.60.10.10">
    <property type="entry name" value="Endonuclease/exonuclease/phosphatase"/>
    <property type="match status" value="1"/>
</dbReference>
<dbReference type="InterPro" id="IPR005135">
    <property type="entry name" value="Endo/exonuclease/phosphatase"/>
</dbReference>
<dbReference type="PANTHER" id="PTHR14859:SF15">
    <property type="entry name" value="ENDONUCLEASE_EXONUCLEASE_PHOSPHATASE DOMAIN-CONTAINING PROTEIN"/>
    <property type="match status" value="1"/>
</dbReference>
<dbReference type="GO" id="GO:0003824">
    <property type="term" value="F:catalytic activity"/>
    <property type="evidence" value="ECO:0007669"/>
    <property type="project" value="InterPro"/>
</dbReference>
<evidence type="ECO:0000313" key="3">
    <source>
        <dbReference type="Proteomes" id="UP000078503"/>
    </source>
</evidence>
<dbReference type="EMBL" id="LVHF01000012">
    <property type="protein sequence ID" value="OAN18128.1"/>
    <property type="molecule type" value="Genomic_DNA"/>
</dbReference>
<dbReference type="OrthoDB" id="833328at2"/>
<dbReference type="AlphaFoldDB" id="A0A178KL69"/>
<dbReference type="SUPFAM" id="SSF56219">
    <property type="entry name" value="DNase I-like"/>
    <property type="match status" value="1"/>
</dbReference>
<name>A0A178KL69_9GAMM</name>
<dbReference type="GO" id="GO:0016020">
    <property type="term" value="C:membrane"/>
    <property type="evidence" value="ECO:0007669"/>
    <property type="project" value="GOC"/>
</dbReference>
<comment type="caution">
    <text evidence="2">The sequence shown here is derived from an EMBL/GenBank/DDBJ whole genome shotgun (WGS) entry which is preliminary data.</text>
</comment>
<protein>
    <recommendedName>
        <fullName evidence="1">Endonuclease/exonuclease/phosphatase domain-containing protein</fullName>
    </recommendedName>
</protein>
<dbReference type="Proteomes" id="UP000078503">
    <property type="component" value="Unassembled WGS sequence"/>
</dbReference>
<dbReference type="RefSeq" id="WP_068328180.1">
    <property type="nucleotide sequence ID" value="NZ_LVHF01000012.1"/>
</dbReference>
<organism evidence="2 3">
    <name type="scientific">Photobacterium jeanii</name>
    <dbReference type="NCBI Taxonomy" id="858640"/>
    <lineage>
        <taxon>Bacteria</taxon>
        <taxon>Pseudomonadati</taxon>
        <taxon>Pseudomonadota</taxon>
        <taxon>Gammaproteobacteria</taxon>
        <taxon>Vibrionales</taxon>
        <taxon>Vibrionaceae</taxon>
        <taxon>Photobacterium</taxon>
    </lineage>
</organism>
<dbReference type="GO" id="GO:0006506">
    <property type="term" value="P:GPI anchor biosynthetic process"/>
    <property type="evidence" value="ECO:0007669"/>
    <property type="project" value="TreeGrafter"/>
</dbReference>
<feature type="domain" description="Endonuclease/exonuclease/phosphatase" evidence="1">
    <location>
        <begin position="51"/>
        <end position="309"/>
    </location>
</feature>
<accession>A0A178KL69</accession>